<evidence type="ECO:0000259" key="2">
    <source>
        <dbReference type="Pfam" id="PF01498"/>
    </source>
</evidence>
<dbReference type="Gene3D" id="3.30.420.10">
    <property type="entry name" value="Ribonuclease H-like superfamily/Ribonuclease H"/>
    <property type="match status" value="1"/>
</dbReference>
<dbReference type="InterPro" id="IPR036397">
    <property type="entry name" value="RNaseH_sf"/>
</dbReference>
<dbReference type="AlphaFoldDB" id="A0AAQ4F102"/>
<evidence type="ECO:0000313" key="4">
    <source>
        <dbReference type="Proteomes" id="UP001321473"/>
    </source>
</evidence>
<feature type="non-terminal residue" evidence="3">
    <location>
        <position position="236"/>
    </location>
</feature>
<dbReference type="Pfam" id="PF01498">
    <property type="entry name" value="HTH_Tnp_Tc3_2"/>
    <property type="match status" value="1"/>
</dbReference>
<feature type="region of interest" description="Disordered" evidence="1">
    <location>
        <begin position="11"/>
        <end position="45"/>
    </location>
</feature>
<name>A0AAQ4F102_AMBAM</name>
<proteinExistence type="predicted"/>
<dbReference type="GO" id="GO:0006313">
    <property type="term" value="P:DNA transposition"/>
    <property type="evidence" value="ECO:0007669"/>
    <property type="project" value="InterPro"/>
</dbReference>
<dbReference type="GO" id="GO:0003677">
    <property type="term" value="F:DNA binding"/>
    <property type="evidence" value="ECO:0007669"/>
    <property type="project" value="InterPro"/>
</dbReference>
<comment type="caution">
    <text evidence="3">The sequence shown here is derived from an EMBL/GenBank/DDBJ whole genome shotgun (WGS) entry which is preliminary data.</text>
</comment>
<dbReference type="InterPro" id="IPR002492">
    <property type="entry name" value="Transposase_Tc1-like"/>
</dbReference>
<evidence type="ECO:0000313" key="3">
    <source>
        <dbReference type="EMBL" id="KAK8780834.1"/>
    </source>
</evidence>
<evidence type="ECO:0000256" key="1">
    <source>
        <dbReference type="SAM" id="MobiDB-lite"/>
    </source>
</evidence>
<accession>A0AAQ4F102</accession>
<gene>
    <name evidence="3" type="ORF">V5799_017825</name>
</gene>
<protein>
    <recommendedName>
        <fullName evidence="2">Transposase Tc1-like domain-containing protein</fullName>
    </recommendedName>
</protein>
<feature type="compositionally biased region" description="Basic and acidic residues" evidence="1">
    <location>
        <begin position="31"/>
        <end position="45"/>
    </location>
</feature>
<dbReference type="GO" id="GO:0015074">
    <property type="term" value="P:DNA integration"/>
    <property type="evidence" value="ECO:0007669"/>
    <property type="project" value="InterPro"/>
</dbReference>
<reference evidence="3 4" key="1">
    <citation type="journal article" date="2023" name="Arcadia Sci">
        <title>De novo assembly of a long-read Amblyomma americanum tick genome.</title>
        <authorList>
            <person name="Chou S."/>
            <person name="Poskanzer K.E."/>
            <person name="Rollins M."/>
            <person name="Thuy-Boun P.S."/>
        </authorList>
    </citation>
    <scope>NUCLEOTIDE SEQUENCE [LARGE SCALE GENOMIC DNA]</scope>
    <source>
        <strain evidence="3">F_SG_1</strain>
        <tissue evidence="3">Salivary glands</tissue>
    </source>
</reference>
<organism evidence="3 4">
    <name type="scientific">Amblyomma americanum</name>
    <name type="common">Lone star tick</name>
    <dbReference type="NCBI Taxonomy" id="6943"/>
    <lineage>
        <taxon>Eukaryota</taxon>
        <taxon>Metazoa</taxon>
        <taxon>Ecdysozoa</taxon>
        <taxon>Arthropoda</taxon>
        <taxon>Chelicerata</taxon>
        <taxon>Arachnida</taxon>
        <taxon>Acari</taxon>
        <taxon>Parasitiformes</taxon>
        <taxon>Ixodida</taxon>
        <taxon>Ixodoidea</taxon>
        <taxon>Ixodidae</taxon>
        <taxon>Amblyomminae</taxon>
        <taxon>Amblyomma</taxon>
    </lineage>
</organism>
<keyword evidence="4" id="KW-1185">Reference proteome</keyword>
<feature type="domain" description="Transposase Tc1-like" evidence="2">
    <location>
        <begin position="138"/>
        <end position="201"/>
    </location>
</feature>
<sequence>MKIPGQWFKAKKNGKIIPEETEAGGHMAAPEQRRKEETRAGKKLAEKSVERQRMKIPSDYEKVIMRPQGGLERLMKFGGTYLADAISRAAGIGDEGAGDIITFNLKHQSVLIATGDEGKRNRYMPRPRSTSTEVHKLIVAAVVADPFQRTREIREALPLNISEATIRRRLHEAGLSGCAAAQKRYLTDQQKRARLDFARAHEKWSVGDWGEVIFTDESTVTSRWDQQRRVWRPYNC</sequence>
<dbReference type="Proteomes" id="UP001321473">
    <property type="component" value="Unassembled WGS sequence"/>
</dbReference>
<dbReference type="EMBL" id="JARKHS020008376">
    <property type="protein sequence ID" value="KAK8780834.1"/>
    <property type="molecule type" value="Genomic_DNA"/>
</dbReference>